<sequence length="49" mass="5925">MARQYYTSVCVYTNKKVENLELPRTINKKRWKTQRSYQLVRSILIETSS</sequence>
<dbReference type="EMBL" id="GBRH01242394">
    <property type="protein sequence ID" value="JAD55501.1"/>
    <property type="molecule type" value="Transcribed_RNA"/>
</dbReference>
<evidence type="ECO:0000313" key="1">
    <source>
        <dbReference type="EMBL" id="JAD55501.1"/>
    </source>
</evidence>
<name>A0A0A9AWJ6_ARUDO</name>
<proteinExistence type="predicted"/>
<organism evidence="1">
    <name type="scientific">Arundo donax</name>
    <name type="common">Giant reed</name>
    <name type="synonym">Donax arundinaceus</name>
    <dbReference type="NCBI Taxonomy" id="35708"/>
    <lineage>
        <taxon>Eukaryota</taxon>
        <taxon>Viridiplantae</taxon>
        <taxon>Streptophyta</taxon>
        <taxon>Embryophyta</taxon>
        <taxon>Tracheophyta</taxon>
        <taxon>Spermatophyta</taxon>
        <taxon>Magnoliopsida</taxon>
        <taxon>Liliopsida</taxon>
        <taxon>Poales</taxon>
        <taxon>Poaceae</taxon>
        <taxon>PACMAD clade</taxon>
        <taxon>Arundinoideae</taxon>
        <taxon>Arundineae</taxon>
        <taxon>Arundo</taxon>
    </lineage>
</organism>
<accession>A0A0A9AWJ6</accession>
<reference evidence="1" key="1">
    <citation type="submission" date="2014-09" db="EMBL/GenBank/DDBJ databases">
        <authorList>
            <person name="Magalhaes I.L.F."/>
            <person name="Oliveira U."/>
            <person name="Santos F.R."/>
            <person name="Vidigal T.H.D.A."/>
            <person name="Brescovit A.D."/>
            <person name="Santos A.J."/>
        </authorList>
    </citation>
    <scope>NUCLEOTIDE SEQUENCE</scope>
    <source>
        <tissue evidence="1">Shoot tissue taken approximately 20 cm above the soil surface</tissue>
    </source>
</reference>
<dbReference type="AlphaFoldDB" id="A0A0A9AWJ6"/>
<protein>
    <submittedName>
        <fullName evidence="1">Uncharacterized protein</fullName>
    </submittedName>
</protein>
<reference evidence="1" key="2">
    <citation type="journal article" date="2015" name="Data Brief">
        <title>Shoot transcriptome of the giant reed, Arundo donax.</title>
        <authorList>
            <person name="Barrero R.A."/>
            <person name="Guerrero F.D."/>
            <person name="Moolhuijzen P."/>
            <person name="Goolsby J.A."/>
            <person name="Tidwell J."/>
            <person name="Bellgard S.E."/>
            <person name="Bellgard M.I."/>
        </authorList>
    </citation>
    <scope>NUCLEOTIDE SEQUENCE</scope>
    <source>
        <tissue evidence="1">Shoot tissue taken approximately 20 cm above the soil surface</tissue>
    </source>
</reference>